<protein>
    <submittedName>
        <fullName evidence="2">Uncharacterized protein</fullName>
    </submittedName>
</protein>
<geneLocation type="plasmid" evidence="2">
    <name>pGTC3</name>
</geneLocation>
<organism evidence="2">
    <name type="scientific">Enterococcus faecalis</name>
    <name type="common">Streptococcus faecalis</name>
    <dbReference type="NCBI Taxonomy" id="1351"/>
    <lineage>
        <taxon>Bacteria</taxon>
        <taxon>Bacillati</taxon>
        <taxon>Bacillota</taxon>
        <taxon>Bacilli</taxon>
        <taxon>Lactobacillales</taxon>
        <taxon>Enterococcaceae</taxon>
        <taxon>Enterococcus</taxon>
    </lineage>
</organism>
<proteinExistence type="predicted"/>
<dbReference type="RefSeq" id="WP_172689754.1">
    <property type="nucleotide sequence ID" value="NZ_KY303941.1"/>
</dbReference>
<sequence length="295" mass="34511">MVGEEQTLHHLLCTVLTNTYEDATPYLDFTVSIVPKELKSKQGQYVPNDRKIELFTLTQSPEATVLTMLRELTRHVLFMDEGELKQKDAFYERFFLLVSTAMAMDLLTEDTLLIHAVKEYDQLVERFGEVSSWELPNQTTNNGFTVHVTNSYEARMLLKNRSYRYFTLGKAWEKEFSTKQEAEQEAAFLKQQFPMSQISVLRPVEALLCMHYYIGVSGGFHCKQALYQAGYIWQGYGRKREWVKKVPVGQYNEELAFLHDLRLIGQRFTPTFGNEQQEKKQQAKQLKRNKRKVSY</sequence>
<evidence type="ECO:0000256" key="1">
    <source>
        <dbReference type="SAM" id="MobiDB-lite"/>
    </source>
</evidence>
<accession>A0A1W6QY31</accession>
<dbReference type="AlphaFoldDB" id="A0A1W6QY31"/>
<dbReference type="EMBL" id="KY303941">
    <property type="protein sequence ID" value="ARO46279.1"/>
    <property type="molecule type" value="Genomic_DNA"/>
</dbReference>
<keyword evidence="2" id="KW-0614">Plasmid</keyword>
<reference evidence="2" key="1">
    <citation type="submission" date="2016-12" db="EMBL/GenBank/DDBJ databases">
        <title>Characterization of a Plasmid Isolated from Enterococcus faecalis found in the Fecal Material of a Blue Whale.</title>
        <authorList>
            <person name="McLaughlin R."/>
        </authorList>
    </citation>
    <scope>NUCLEOTIDE SEQUENCE</scope>
    <source>
        <strain evidence="2">3</strain>
        <plasmid evidence="2">pGTC3</plasmid>
    </source>
</reference>
<feature type="region of interest" description="Disordered" evidence="1">
    <location>
        <begin position="273"/>
        <end position="295"/>
    </location>
</feature>
<feature type="compositionally biased region" description="Basic residues" evidence="1">
    <location>
        <begin position="285"/>
        <end position="295"/>
    </location>
</feature>
<name>A0A1W6QY31_ENTFL</name>
<evidence type="ECO:0000313" key="2">
    <source>
        <dbReference type="EMBL" id="ARO46279.1"/>
    </source>
</evidence>